<gene>
    <name evidence="2" type="ORF">E3W66_05375</name>
</gene>
<dbReference type="PANTHER" id="PTHR34385">
    <property type="entry name" value="D-ALANYL-D-ALANINE CARBOXYPEPTIDASE"/>
    <property type="match status" value="1"/>
</dbReference>
<dbReference type="InterPro" id="IPR009045">
    <property type="entry name" value="Zn_M74/Hedgehog-like"/>
</dbReference>
<evidence type="ECO:0000259" key="1">
    <source>
        <dbReference type="Pfam" id="PF02557"/>
    </source>
</evidence>
<reference evidence="2 3" key="1">
    <citation type="submission" date="2019-03" db="EMBL/GenBank/DDBJ databases">
        <title>Draft genome of Gammaproteobacteria bacterium LSUCC0057, a member of the SAR92 clade.</title>
        <authorList>
            <person name="Lanclos V.C."/>
            <person name="Doiron C."/>
            <person name="Henson M.W."/>
            <person name="Thrash J.C."/>
        </authorList>
    </citation>
    <scope>NUCLEOTIDE SEQUENCE [LARGE SCALE GENOMIC DNA]</scope>
    <source>
        <strain evidence="2 3">LSUCC0057</strain>
    </source>
</reference>
<feature type="domain" description="D-alanyl-D-alanine carboxypeptidase-like core" evidence="1">
    <location>
        <begin position="36"/>
        <end position="195"/>
    </location>
</feature>
<keyword evidence="2" id="KW-0645">Protease</keyword>
<dbReference type="GO" id="GO:0006508">
    <property type="term" value="P:proteolysis"/>
    <property type="evidence" value="ECO:0007669"/>
    <property type="project" value="InterPro"/>
</dbReference>
<comment type="caution">
    <text evidence="2">The sequence shown here is derived from an EMBL/GenBank/DDBJ whole genome shotgun (WGS) entry which is preliminary data.</text>
</comment>
<keyword evidence="3" id="KW-1185">Reference proteome</keyword>
<dbReference type="CDD" id="cd14847">
    <property type="entry name" value="DD-carboxypeptidase_like"/>
    <property type="match status" value="1"/>
</dbReference>
<dbReference type="EMBL" id="SPIA01000002">
    <property type="protein sequence ID" value="TFH67686.1"/>
    <property type="molecule type" value="Genomic_DNA"/>
</dbReference>
<dbReference type="GO" id="GO:0004180">
    <property type="term" value="F:carboxypeptidase activity"/>
    <property type="evidence" value="ECO:0007669"/>
    <property type="project" value="UniProtKB-KW"/>
</dbReference>
<keyword evidence="2" id="KW-0378">Hydrolase</keyword>
<evidence type="ECO:0000313" key="2">
    <source>
        <dbReference type="EMBL" id="TFH67686.1"/>
    </source>
</evidence>
<dbReference type="Proteomes" id="UP000298133">
    <property type="component" value="Unassembled WGS sequence"/>
</dbReference>
<dbReference type="OrthoDB" id="9792074at2"/>
<organism evidence="2 3">
    <name type="scientific">Gammaproteobacteria bacterium LSUCC0057</name>
    <dbReference type="NCBI Taxonomy" id="2559237"/>
    <lineage>
        <taxon>Bacteria</taxon>
        <taxon>Pseudomonadati</taxon>
        <taxon>Pseudomonadota</taxon>
        <taxon>Gammaproteobacteria</taxon>
        <taxon>Cellvibrionales</taxon>
        <taxon>Porticoccaceae</taxon>
        <taxon>SAR92 clade</taxon>
    </lineage>
</organism>
<evidence type="ECO:0000313" key="3">
    <source>
        <dbReference type="Proteomes" id="UP000298133"/>
    </source>
</evidence>
<dbReference type="Pfam" id="PF02557">
    <property type="entry name" value="VanY"/>
    <property type="match status" value="1"/>
</dbReference>
<dbReference type="InterPro" id="IPR003709">
    <property type="entry name" value="VanY-like_core_dom"/>
</dbReference>
<protein>
    <submittedName>
        <fullName evidence="2">D-alanyl-D-alanine carboxypeptidase family protein</fullName>
    </submittedName>
</protein>
<dbReference type="InterPro" id="IPR052179">
    <property type="entry name" value="DD-CPase-like"/>
</dbReference>
<dbReference type="Gene3D" id="3.30.1380.10">
    <property type="match status" value="1"/>
</dbReference>
<sequence length="247" mass="27374">MDERNRAAALSAVQRWAVGDDQQRMVAVASADNAPRLHREVWPAVNALIAAAADRGFSLRIASGFRSFERQLAIWNAKLSGARAVLDDDGQPVAIERLNAAQQVAAVLRFSALPGASRHHWGSDFDVYDAASLPAGYTLQLTAQEYQPGGVQAEFGRWLQQLLATDSDHPLAAIFYRPYSVDRGGVAIEPWHLSHRAVAAQVAPHCTVELLRRRLSHCQLAQREFVLAELPALWQRYIHPLNNETEQ</sequence>
<keyword evidence="2" id="KW-0121">Carboxypeptidase</keyword>
<name>A0A4Y8UFT7_9GAMM</name>
<dbReference type="PANTHER" id="PTHR34385:SF1">
    <property type="entry name" value="PEPTIDOGLYCAN L-ALANYL-D-GLUTAMATE ENDOPEPTIDASE CWLK"/>
    <property type="match status" value="1"/>
</dbReference>
<dbReference type="AlphaFoldDB" id="A0A4Y8UFT7"/>
<dbReference type="SUPFAM" id="SSF55166">
    <property type="entry name" value="Hedgehog/DD-peptidase"/>
    <property type="match status" value="1"/>
</dbReference>
<accession>A0A4Y8UFT7</accession>
<proteinExistence type="predicted"/>